<dbReference type="AlphaFoldDB" id="A0A0E9VSJ5"/>
<name>A0A0E9VSJ5_ANGAN</name>
<proteinExistence type="predicted"/>
<organism evidence="1">
    <name type="scientific">Anguilla anguilla</name>
    <name type="common">European freshwater eel</name>
    <name type="synonym">Muraena anguilla</name>
    <dbReference type="NCBI Taxonomy" id="7936"/>
    <lineage>
        <taxon>Eukaryota</taxon>
        <taxon>Metazoa</taxon>
        <taxon>Chordata</taxon>
        <taxon>Craniata</taxon>
        <taxon>Vertebrata</taxon>
        <taxon>Euteleostomi</taxon>
        <taxon>Actinopterygii</taxon>
        <taxon>Neopterygii</taxon>
        <taxon>Teleostei</taxon>
        <taxon>Anguilliformes</taxon>
        <taxon>Anguillidae</taxon>
        <taxon>Anguilla</taxon>
    </lineage>
</organism>
<reference evidence="1" key="2">
    <citation type="journal article" date="2015" name="Fish Shellfish Immunol.">
        <title>Early steps in the European eel (Anguilla anguilla)-Vibrio vulnificus interaction in the gills: Role of the RtxA13 toxin.</title>
        <authorList>
            <person name="Callol A."/>
            <person name="Pajuelo D."/>
            <person name="Ebbesson L."/>
            <person name="Teles M."/>
            <person name="MacKenzie S."/>
            <person name="Amaro C."/>
        </authorList>
    </citation>
    <scope>NUCLEOTIDE SEQUENCE</scope>
</reference>
<evidence type="ECO:0000313" key="1">
    <source>
        <dbReference type="EMBL" id="JAH80223.1"/>
    </source>
</evidence>
<protein>
    <submittedName>
        <fullName evidence="1">Uncharacterized protein</fullName>
    </submittedName>
</protein>
<accession>A0A0E9VSJ5</accession>
<sequence>MCTEGVLRMSFSARGS</sequence>
<dbReference type="EMBL" id="GBXM01028354">
    <property type="protein sequence ID" value="JAH80223.1"/>
    <property type="molecule type" value="Transcribed_RNA"/>
</dbReference>
<reference evidence="1" key="1">
    <citation type="submission" date="2014-11" db="EMBL/GenBank/DDBJ databases">
        <authorList>
            <person name="Amaro Gonzalez C."/>
        </authorList>
    </citation>
    <scope>NUCLEOTIDE SEQUENCE</scope>
</reference>